<dbReference type="InterPro" id="IPR002869">
    <property type="entry name" value="Pyrv_flavodox_OxRed_cen"/>
</dbReference>
<keyword evidence="1" id="KW-0560">Oxidoreductase</keyword>
<sequence length="609" mass="66980">MEQIATVPELTISDHIVNDFSLTVATANGTGSQTSNLVLMHALFNMGIPVTGKNIFPSNIQGLPTWYSIRVSSEGFLARRELNEITVCMNPATAVEDMAIMQPDGYILHDSAIPVAVRRDDVTYIELPVKSLVAPFKVPTALRAYVSNQIYVGALAWLLELPMEEIHRALQQQLKGKDSAIQLNLEVAQAGFDHCSETYENLAPWRVEPMAGFNENRILIEGNTAAALGAVFGGVSLVSWYPITPSSSLAEAAADALPRYRLDPDTDKPTFAVIQAEDELAAIGMAIGAGWAGARGMTTTSGPGISLMAEFIGLAYFAEIPVVVWDVQRMGPSTGLPTRTSQGDILSAYTLSHGDTRHVVLFPSSPKECFEFGWRAHDLADQLQTPVLVLTDLDLGMNLWISEPLEYPDEPINRGKVLDAEQLDELAAEWGRYRDVDGDGIAYRTLPGTPSNWAAYFTRGTGHDEMSHYSEKPEVWEHNLQRVQRKLETARSLVPQPDIVRDAGERIGLISLGSNHPAVQEARVRLSETGIPTDYLRVRALPVNQTIRDFINDHEVTVVIENNADGQLHGILKLETDVPDHQLVSSRRCNGLALSARWITEQITTITQR</sequence>
<feature type="domain" description="Pyruvate/ketoisovalerate oxidoreductase catalytic" evidence="2">
    <location>
        <begin position="29"/>
        <end position="193"/>
    </location>
</feature>
<gene>
    <name evidence="4" type="ORF">F4Y08_14035</name>
</gene>
<dbReference type="GO" id="GO:0006979">
    <property type="term" value="P:response to oxidative stress"/>
    <property type="evidence" value="ECO:0007669"/>
    <property type="project" value="TreeGrafter"/>
</dbReference>
<organism evidence="4">
    <name type="scientific">Caldilineaceae bacterium SB0662_bin_9</name>
    <dbReference type="NCBI Taxonomy" id="2605258"/>
    <lineage>
        <taxon>Bacteria</taxon>
        <taxon>Bacillati</taxon>
        <taxon>Chloroflexota</taxon>
        <taxon>Caldilineae</taxon>
        <taxon>Caldilineales</taxon>
        <taxon>Caldilineaceae</taxon>
    </lineage>
</organism>
<dbReference type="PANTHER" id="PTHR32154">
    <property type="entry name" value="PYRUVATE-FLAVODOXIN OXIDOREDUCTASE-RELATED"/>
    <property type="match status" value="1"/>
</dbReference>
<dbReference type="EMBL" id="VXPY01000095">
    <property type="protein sequence ID" value="MYD91434.1"/>
    <property type="molecule type" value="Genomic_DNA"/>
</dbReference>
<dbReference type="InterPro" id="IPR009014">
    <property type="entry name" value="Transketo_C/PFOR_II"/>
</dbReference>
<evidence type="ECO:0000256" key="1">
    <source>
        <dbReference type="ARBA" id="ARBA00023002"/>
    </source>
</evidence>
<feature type="domain" description="Pyruvate flavodoxin/ferredoxin oxidoreductase pyrimidine binding" evidence="3">
    <location>
        <begin position="230"/>
        <end position="393"/>
    </location>
</feature>
<dbReference type="InterPro" id="IPR029061">
    <property type="entry name" value="THDP-binding"/>
</dbReference>
<dbReference type="FunFam" id="3.40.50.970:FF:000022">
    <property type="entry name" value="2-oxoglutarate ferredoxin oxidoreductase alpha subunit"/>
    <property type="match status" value="1"/>
</dbReference>
<evidence type="ECO:0000259" key="2">
    <source>
        <dbReference type="Pfam" id="PF01558"/>
    </source>
</evidence>
<name>A0A6B1DYH8_9CHLR</name>
<dbReference type="Pfam" id="PF01855">
    <property type="entry name" value="POR_N"/>
    <property type="match status" value="1"/>
</dbReference>
<dbReference type="GO" id="GO:0016903">
    <property type="term" value="F:oxidoreductase activity, acting on the aldehyde or oxo group of donors"/>
    <property type="evidence" value="ECO:0007669"/>
    <property type="project" value="InterPro"/>
</dbReference>
<dbReference type="Pfam" id="PF01558">
    <property type="entry name" value="POR"/>
    <property type="match status" value="1"/>
</dbReference>
<dbReference type="InterPro" id="IPR050722">
    <property type="entry name" value="Pyruvate:ferred/Flavod_OxRd"/>
</dbReference>
<dbReference type="PANTHER" id="PTHR32154:SF29">
    <property type="entry name" value="BLR6743 PROTEIN"/>
    <property type="match status" value="1"/>
</dbReference>
<dbReference type="AlphaFoldDB" id="A0A6B1DYH8"/>
<dbReference type="Gene3D" id="3.40.50.970">
    <property type="match status" value="1"/>
</dbReference>
<dbReference type="Gene3D" id="3.40.50.920">
    <property type="match status" value="1"/>
</dbReference>
<reference evidence="4" key="1">
    <citation type="submission" date="2019-09" db="EMBL/GenBank/DDBJ databases">
        <title>Characterisation of the sponge microbiome using genome-centric metagenomics.</title>
        <authorList>
            <person name="Engelberts J.P."/>
            <person name="Robbins S.J."/>
            <person name="De Goeij J.M."/>
            <person name="Aranda M."/>
            <person name="Bell S.C."/>
            <person name="Webster N.S."/>
        </authorList>
    </citation>
    <scope>NUCLEOTIDE SEQUENCE</scope>
    <source>
        <strain evidence="4">SB0662_bin_9</strain>
    </source>
</reference>
<dbReference type="SUPFAM" id="SSF52518">
    <property type="entry name" value="Thiamin diphosphate-binding fold (THDP-binding)"/>
    <property type="match status" value="1"/>
</dbReference>
<evidence type="ECO:0000313" key="4">
    <source>
        <dbReference type="EMBL" id="MYD91434.1"/>
    </source>
</evidence>
<evidence type="ECO:0000259" key="3">
    <source>
        <dbReference type="Pfam" id="PF01855"/>
    </source>
</evidence>
<dbReference type="Gene3D" id="3.40.920.10">
    <property type="entry name" value="Pyruvate-ferredoxin oxidoreductase, PFOR, domain III"/>
    <property type="match status" value="1"/>
</dbReference>
<protein>
    <submittedName>
        <fullName evidence="4">2-oxoacid:acceptor oxidoreductase subunit alpha</fullName>
    </submittedName>
</protein>
<dbReference type="SUPFAM" id="SSF53323">
    <property type="entry name" value="Pyruvate-ferredoxin oxidoreductase, PFOR, domain III"/>
    <property type="match status" value="1"/>
</dbReference>
<dbReference type="InterPro" id="IPR019752">
    <property type="entry name" value="Pyrv/ketoisovalerate_OxRed_cat"/>
</dbReference>
<accession>A0A6B1DYH8</accession>
<dbReference type="InterPro" id="IPR022367">
    <property type="entry name" value="2-oxoacid/accept_OxRdtase_asu"/>
</dbReference>
<dbReference type="NCBIfam" id="TIGR03710">
    <property type="entry name" value="OAFO_sf"/>
    <property type="match status" value="1"/>
</dbReference>
<dbReference type="InterPro" id="IPR002880">
    <property type="entry name" value="Pyrv_Fd/Flavodoxin_OxRdtase_N"/>
</dbReference>
<dbReference type="SUPFAM" id="SSF52922">
    <property type="entry name" value="TK C-terminal domain-like"/>
    <property type="match status" value="1"/>
</dbReference>
<dbReference type="CDD" id="cd07034">
    <property type="entry name" value="TPP_PYR_PFOR_IOR-alpha_like"/>
    <property type="match status" value="1"/>
</dbReference>
<comment type="caution">
    <text evidence="4">The sequence shown here is derived from an EMBL/GenBank/DDBJ whole genome shotgun (WGS) entry which is preliminary data.</text>
</comment>
<proteinExistence type="predicted"/>